<evidence type="ECO:0000313" key="2">
    <source>
        <dbReference type="Proteomes" id="UP001206067"/>
    </source>
</evidence>
<gene>
    <name evidence="1" type="ORF">NSO95_00475</name>
</gene>
<proteinExistence type="predicted"/>
<organism evidence="1 2">
    <name type="scientific">Parerythrobacter lacustris</name>
    <dbReference type="NCBI Taxonomy" id="2969984"/>
    <lineage>
        <taxon>Bacteria</taxon>
        <taxon>Pseudomonadati</taxon>
        <taxon>Pseudomonadota</taxon>
        <taxon>Alphaproteobacteria</taxon>
        <taxon>Sphingomonadales</taxon>
        <taxon>Erythrobacteraceae</taxon>
        <taxon>Parerythrobacter</taxon>
    </lineage>
</organism>
<keyword evidence="2" id="KW-1185">Reference proteome</keyword>
<accession>A0ABT1XL68</accession>
<protein>
    <submittedName>
        <fullName evidence="1">Uncharacterized protein</fullName>
    </submittedName>
</protein>
<name>A0ABT1XL68_9SPHN</name>
<reference evidence="1 2" key="1">
    <citation type="submission" date="2022-08" db="EMBL/GenBank/DDBJ databases">
        <title>Polyphasic taxonomy analysis of Qipengyuania sp.RS5-5.</title>
        <authorList>
            <person name="Xamxidin M."/>
            <person name="Wu M."/>
        </authorList>
    </citation>
    <scope>NUCLEOTIDE SEQUENCE [LARGE SCALE GENOMIC DNA]</scope>
    <source>
        <strain evidence="1 2">RS5-5</strain>
    </source>
</reference>
<dbReference type="EMBL" id="JANKHH010000001">
    <property type="protein sequence ID" value="MCR2832404.1"/>
    <property type="molecule type" value="Genomic_DNA"/>
</dbReference>
<dbReference type="RefSeq" id="WP_257594169.1">
    <property type="nucleotide sequence ID" value="NZ_JANKHH010000001.1"/>
</dbReference>
<dbReference type="Proteomes" id="UP001206067">
    <property type="component" value="Unassembled WGS sequence"/>
</dbReference>
<sequence length="175" mass="19497">MSWEILTNTIADGWINTWTITEPGQPERPQTFTTREEAEQALADYLDEGRLAAEVGDIAEAPHPNDHLVSRVEYIETVQIEWQGILIEVRYAPYWLGSSDDGDACSVAHLELESLRPERAPLPVTGTGYRSHFTSCAEVEANGGAASFVQHWLDHEAKSSAWKAQAVPSRQMSLF</sequence>
<comment type="caution">
    <text evidence="1">The sequence shown here is derived from an EMBL/GenBank/DDBJ whole genome shotgun (WGS) entry which is preliminary data.</text>
</comment>
<evidence type="ECO:0000313" key="1">
    <source>
        <dbReference type="EMBL" id="MCR2832404.1"/>
    </source>
</evidence>